<sequence>MQSRTNKIIVILFLFTLISCNKKREEVNTIKYFEFSYDDTFGSSFTLVYKPKDSLYIRQHWSASEVFDNLKIPKGKTSYSAKIKASDEQNLIRLISKLKLKKLKNEYFEDYSDGRTYTILIDKDSIAKLIKVHSHNAPKELDSLAGWVYKLKVKLKLTKTEKKLKLKSSKYVLPPPPPPPIVEKNKNGI</sequence>
<feature type="domain" description="DUF6438" evidence="1">
    <location>
        <begin position="76"/>
        <end position="148"/>
    </location>
</feature>
<evidence type="ECO:0000259" key="1">
    <source>
        <dbReference type="Pfam" id="PF20033"/>
    </source>
</evidence>
<gene>
    <name evidence="2" type="ORF">AB3G39_12670</name>
</gene>
<protein>
    <recommendedName>
        <fullName evidence="1">DUF6438 domain-containing protein</fullName>
    </recommendedName>
</protein>
<dbReference type="InterPro" id="IPR045497">
    <property type="entry name" value="DUF6438"/>
</dbReference>
<dbReference type="AlphaFoldDB" id="A0AB39WBJ2"/>
<dbReference type="EMBL" id="CP165626">
    <property type="protein sequence ID" value="XDU98023.1"/>
    <property type="molecule type" value="Genomic_DNA"/>
</dbReference>
<accession>A0AB39WBJ2</accession>
<name>A0AB39WBJ2_9FLAO</name>
<dbReference type="Pfam" id="PF20033">
    <property type="entry name" value="DUF6438"/>
    <property type="match status" value="1"/>
</dbReference>
<organism evidence="2">
    <name type="scientific">Flavobacterium sp. WC2416</name>
    <dbReference type="NCBI Taxonomy" id="3234141"/>
    <lineage>
        <taxon>Bacteria</taxon>
        <taxon>Pseudomonadati</taxon>
        <taxon>Bacteroidota</taxon>
        <taxon>Flavobacteriia</taxon>
        <taxon>Flavobacteriales</taxon>
        <taxon>Flavobacteriaceae</taxon>
        <taxon>Flavobacterium</taxon>
    </lineage>
</organism>
<reference evidence="2" key="1">
    <citation type="submission" date="2024-07" db="EMBL/GenBank/DDBJ databases">
        <authorList>
            <person name="Biller S.J."/>
        </authorList>
    </citation>
    <scope>NUCLEOTIDE SEQUENCE</scope>
    <source>
        <strain evidence="2">WC2416</strain>
    </source>
</reference>
<proteinExistence type="predicted"/>
<dbReference type="RefSeq" id="WP_369765397.1">
    <property type="nucleotide sequence ID" value="NZ_CP165626.1"/>
</dbReference>
<dbReference type="PROSITE" id="PS51257">
    <property type="entry name" value="PROKAR_LIPOPROTEIN"/>
    <property type="match status" value="1"/>
</dbReference>
<evidence type="ECO:0000313" key="2">
    <source>
        <dbReference type="EMBL" id="XDU98023.1"/>
    </source>
</evidence>